<dbReference type="InterPro" id="IPR002656">
    <property type="entry name" value="Acyl_transf_3_dom"/>
</dbReference>
<feature type="transmembrane region" description="Helical" evidence="2">
    <location>
        <begin position="490"/>
        <end position="509"/>
    </location>
</feature>
<feature type="signal peptide" evidence="3">
    <location>
        <begin position="1"/>
        <end position="24"/>
    </location>
</feature>
<feature type="transmembrane region" description="Helical" evidence="2">
    <location>
        <begin position="238"/>
        <end position="260"/>
    </location>
</feature>
<feature type="compositionally biased region" description="Low complexity" evidence="1">
    <location>
        <begin position="41"/>
        <end position="56"/>
    </location>
</feature>
<evidence type="ECO:0000313" key="6">
    <source>
        <dbReference type="Proteomes" id="UP000801492"/>
    </source>
</evidence>
<dbReference type="AlphaFoldDB" id="A0A8K0D5S3"/>
<feature type="transmembrane region" description="Helical" evidence="2">
    <location>
        <begin position="461"/>
        <end position="481"/>
    </location>
</feature>
<dbReference type="Pfam" id="PF01757">
    <property type="entry name" value="Acyl_transf_3"/>
    <property type="match status" value="1"/>
</dbReference>
<keyword evidence="6" id="KW-1185">Reference proteome</keyword>
<keyword evidence="2" id="KW-0472">Membrane</keyword>
<evidence type="ECO:0000313" key="5">
    <source>
        <dbReference type="EMBL" id="KAF2899933.1"/>
    </source>
</evidence>
<dbReference type="InterPro" id="IPR052728">
    <property type="entry name" value="O2_lipid_transport_reg"/>
</dbReference>
<feature type="region of interest" description="Disordered" evidence="1">
    <location>
        <begin position="41"/>
        <end position="60"/>
    </location>
</feature>
<comment type="caution">
    <text evidence="5">The sequence shown here is derived from an EMBL/GenBank/DDBJ whole genome shotgun (WGS) entry which is preliminary data.</text>
</comment>
<dbReference type="SMART" id="SM00703">
    <property type="entry name" value="NRF"/>
    <property type="match status" value="1"/>
</dbReference>
<dbReference type="Proteomes" id="UP000801492">
    <property type="component" value="Unassembled WGS sequence"/>
</dbReference>
<feature type="transmembrane region" description="Helical" evidence="2">
    <location>
        <begin position="612"/>
        <end position="629"/>
    </location>
</feature>
<feature type="transmembrane region" description="Helical" evidence="2">
    <location>
        <begin position="357"/>
        <end position="377"/>
    </location>
</feature>
<evidence type="ECO:0000256" key="1">
    <source>
        <dbReference type="SAM" id="MobiDB-lite"/>
    </source>
</evidence>
<feature type="transmembrane region" description="Helical" evidence="2">
    <location>
        <begin position="679"/>
        <end position="700"/>
    </location>
</feature>
<feature type="transmembrane region" description="Helical" evidence="2">
    <location>
        <begin position="397"/>
        <end position="416"/>
    </location>
</feature>
<dbReference type="PANTHER" id="PTHR11161:SF71">
    <property type="entry name" value="NOSE RESISTANT-TO-FLUOXETINE PROTEIN N-TERMINAL DOMAIN-CONTAINING PROTEIN"/>
    <property type="match status" value="1"/>
</dbReference>
<protein>
    <recommendedName>
        <fullName evidence="4">Nose resistant-to-fluoxetine protein N-terminal domain-containing protein</fullName>
    </recommendedName>
</protein>
<feature type="transmembrane region" description="Helical" evidence="2">
    <location>
        <begin position="529"/>
        <end position="556"/>
    </location>
</feature>
<name>A0A8K0D5S3_IGNLU</name>
<reference evidence="5" key="1">
    <citation type="submission" date="2019-08" db="EMBL/GenBank/DDBJ databases">
        <title>The genome of the North American firefly Photinus pyralis.</title>
        <authorList>
            <consortium name="Photinus pyralis genome working group"/>
            <person name="Fallon T.R."/>
            <person name="Sander Lower S.E."/>
            <person name="Weng J.-K."/>
        </authorList>
    </citation>
    <scope>NUCLEOTIDE SEQUENCE</scope>
    <source>
        <strain evidence="5">TRF0915ILg1</strain>
        <tissue evidence="5">Whole body</tissue>
    </source>
</reference>
<keyword evidence="2" id="KW-0812">Transmembrane</keyword>
<evidence type="ECO:0000256" key="3">
    <source>
        <dbReference type="SAM" id="SignalP"/>
    </source>
</evidence>
<organism evidence="5 6">
    <name type="scientific">Ignelater luminosus</name>
    <name type="common">Cucubano</name>
    <name type="synonym">Pyrophorus luminosus</name>
    <dbReference type="NCBI Taxonomy" id="2038154"/>
    <lineage>
        <taxon>Eukaryota</taxon>
        <taxon>Metazoa</taxon>
        <taxon>Ecdysozoa</taxon>
        <taxon>Arthropoda</taxon>
        <taxon>Hexapoda</taxon>
        <taxon>Insecta</taxon>
        <taxon>Pterygota</taxon>
        <taxon>Neoptera</taxon>
        <taxon>Endopterygota</taxon>
        <taxon>Coleoptera</taxon>
        <taxon>Polyphaga</taxon>
        <taxon>Elateriformia</taxon>
        <taxon>Elateroidea</taxon>
        <taxon>Elateridae</taxon>
        <taxon>Agrypninae</taxon>
        <taxon>Pyrophorini</taxon>
        <taxon>Ignelater</taxon>
    </lineage>
</organism>
<dbReference type="GO" id="GO:0016747">
    <property type="term" value="F:acyltransferase activity, transferring groups other than amino-acyl groups"/>
    <property type="evidence" value="ECO:0007669"/>
    <property type="project" value="InterPro"/>
</dbReference>
<proteinExistence type="predicted"/>
<evidence type="ECO:0000259" key="4">
    <source>
        <dbReference type="SMART" id="SM00703"/>
    </source>
</evidence>
<dbReference type="EMBL" id="VTPC01002517">
    <property type="protein sequence ID" value="KAF2899933.1"/>
    <property type="molecule type" value="Genomic_DNA"/>
</dbReference>
<dbReference type="InterPro" id="IPR006621">
    <property type="entry name" value="Nose-resist-to-fluoxetine_N"/>
</dbReference>
<feature type="transmembrane region" description="Helical" evidence="2">
    <location>
        <begin position="316"/>
        <end position="337"/>
    </location>
</feature>
<feature type="domain" description="Nose resistant-to-fluoxetine protein N-terminal" evidence="4">
    <location>
        <begin position="80"/>
        <end position="227"/>
    </location>
</feature>
<dbReference type="OrthoDB" id="10006435at2759"/>
<feature type="transmembrane region" description="Helical" evidence="2">
    <location>
        <begin position="568"/>
        <end position="592"/>
    </location>
</feature>
<keyword evidence="2" id="KW-1133">Transmembrane helix</keyword>
<accession>A0A8K0D5S3</accession>
<keyword evidence="3" id="KW-0732">Signal</keyword>
<gene>
    <name evidence="5" type="ORF">ILUMI_06250</name>
</gene>
<feature type="transmembrane region" description="Helical" evidence="2">
    <location>
        <begin position="636"/>
        <end position="659"/>
    </location>
</feature>
<dbReference type="Pfam" id="PF20146">
    <property type="entry name" value="NRF"/>
    <property type="match status" value="1"/>
</dbReference>
<evidence type="ECO:0000256" key="2">
    <source>
        <dbReference type="SAM" id="Phobius"/>
    </source>
</evidence>
<feature type="chain" id="PRO_5035432873" description="Nose resistant-to-fluoxetine protein N-terminal domain-containing protein" evidence="3">
    <location>
        <begin position="25"/>
        <end position="731"/>
    </location>
</feature>
<sequence>MGVKTIFTVCISFLIVYITVTADAVSESKYVMKINRTNSDNKNSANLNNNENGNENDSNKRSFLPPDLYQITMALEVLPKGLCKNDSRAVLEAVISREKWALKIFDSSPKFPVGMLYGSYYQLGNFDECISVQGKLPDYDRKIQGKYCLADVTLDNEKENRIARSHGYYHNRVSSSRNVFNSTLRWAICVPSSCNSQEIEAFLGELFSNAVSYPIFTIEAPEINCYYEKYIPLTTLEIVFGCFAGIFVVFVVLATIYHVLRVYRSTRSINYSISNQNKPNTYQEILLSFSLVQNIRNLLRVKSSDLNLNCICGIRFLSMFLIVSSHSLLFVIVGPVLNEDFQIEAVQKPQNAILLNHPLLVDTFLLISGFLMCRLLLLELEKRNGKVNVLALYIGRYLRLTPSYFVVIALYCTFLVRFDSGPLWNKVISTEQNRCMTSWWANILYINNYVNTDNICMFQSWYLSADTQLFVLAPLIIYPLWKWPRIGETLLALSTLIAAIIPFVITFVYDLDPTTLTFPAEMIDITTNPYFAFAYIKTHMRAIAYCIGLVAGYIVHKLQSSNTKLSNSLVRISWILATIFGLSAVFSITVFYLPEHEFSTLESAAYSSLHKIAWSVSIGWVIIACLTDNSGPVKKFLSWSLFAPLSRLTYSAYLINGLIELHAYGTVRSAVYMSVHNMASITIAHFLLTFTAAFILCILLESPLHNLERMILRGGPRQQQKQQQIVDNAKL</sequence>
<dbReference type="PANTHER" id="PTHR11161">
    <property type="entry name" value="O-ACYLTRANSFERASE"/>
    <property type="match status" value="1"/>
</dbReference>